<dbReference type="EMBL" id="CP031357">
    <property type="protein sequence ID" value="AXK42406.1"/>
    <property type="molecule type" value="Genomic_DNA"/>
</dbReference>
<name>A0A345YEQ4_9SPHN</name>
<evidence type="ECO:0000313" key="2">
    <source>
        <dbReference type="Proteomes" id="UP000254508"/>
    </source>
</evidence>
<accession>A0A345YEQ4</accession>
<reference evidence="2" key="1">
    <citation type="submission" date="2018-07" db="EMBL/GenBank/DDBJ databases">
        <title>Genome sequence of Erythrobacter strain YH-07, an antagonistic bacterium isolated from Yellow Sea.</title>
        <authorList>
            <person name="Tang T."/>
            <person name="Liu Q."/>
            <person name="Sun X."/>
        </authorList>
    </citation>
    <scope>NUCLEOTIDE SEQUENCE [LARGE SCALE GENOMIC DNA]</scope>
    <source>
        <strain evidence="2">YH-07</strain>
    </source>
</reference>
<proteinExistence type="predicted"/>
<dbReference type="AlphaFoldDB" id="A0A345YEQ4"/>
<organism evidence="1 2">
    <name type="scientific">Erythrobacter aureus</name>
    <dbReference type="NCBI Taxonomy" id="2182384"/>
    <lineage>
        <taxon>Bacteria</taxon>
        <taxon>Pseudomonadati</taxon>
        <taxon>Pseudomonadota</taxon>
        <taxon>Alphaproteobacteria</taxon>
        <taxon>Sphingomonadales</taxon>
        <taxon>Erythrobacteraceae</taxon>
        <taxon>Erythrobacter/Porphyrobacter group</taxon>
        <taxon>Erythrobacter</taxon>
    </lineage>
</organism>
<dbReference type="OrthoDB" id="7510657at2"/>
<dbReference type="KEGG" id="err:DVR09_08735"/>
<keyword evidence="2" id="KW-1185">Reference proteome</keyword>
<sequence length="102" mass="10639">MDALGDTPYLSDAMLRRLITLLALLTGLAAAGAPAHAVVYSAASGVEVAAGAEKPCKGEACERRAAARRSLDGPRTAKPCKPEPFVTVFIPTVQLGIDRAYE</sequence>
<dbReference type="RefSeq" id="WP_115416587.1">
    <property type="nucleotide sequence ID" value="NZ_CP031357.1"/>
</dbReference>
<dbReference type="Proteomes" id="UP000254508">
    <property type="component" value="Chromosome"/>
</dbReference>
<evidence type="ECO:0000313" key="1">
    <source>
        <dbReference type="EMBL" id="AXK42406.1"/>
    </source>
</evidence>
<gene>
    <name evidence="1" type="ORF">DVR09_08735</name>
</gene>
<protein>
    <submittedName>
        <fullName evidence="1">Uncharacterized protein</fullName>
    </submittedName>
</protein>